<dbReference type="InterPro" id="IPR026587">
    <property type="entry name" value="Sirtuin_class_II"/>
</dbReference>
<keyword evidence="3 5" id="KW-0862">Zinc</keyword>
<dbReference type="SUPFAM" id="SSF52467">
    <property type="entry name" value="DHS-like NAD/FAD-binding domain"/>
    <property type="match status" value="1"/>
</dbReference>
<dbReference type="InterPro" id="IPR029035">
    <property type="entry name" value="DHS-like_NAD/FAD-binding_dom"/>
</dbReference>
<accession>A0ABP9HXD3</accession>
<gene>
    <name evidence="5" type="primary">cobB</name>
    <name evidence="8" type="ORF">GCM10023225_20790</name>
</gene>
<dbReference type="RefSeq" id="WP_345712457.1">
    <property type="nucleotide sequence ID" value="NZ_BAABIL010000303.1"/>
</dbReference>
<feature type="binding site" evidence="5">
    <location>
        <position position="274"/>
    </location>
    <ligand>
        <name>NAD(+)</name>
        <dbReference type="ChEBI" id="CHEBI:57540"/>
    </ligand>
</feature>
<dbReference type="InterPro" id="IPR026591">
    <property type="entry name" value="Sirtuin_cat_small_dom_sf"/>
</dbReference>
<dbReference type="PROSITE" id="PS50305">
    <property type="entry name" value="SIRTUIN"/>
    <property type="match status" value="1"/>
</dbReference>
<name>A0ABP9HXD3_9ACTN</name>
<evidence type="ECO:0000256" key="2">
    <source>
        <dbReference type="ARBA" id="ARBA00022723"/>
    </source>
</evidence>
<dbReference type="EC" id="2.3.1.286" evidence="5"/>
<feature type="domain" description="Deacetylase sirtuin-type" evidence="7">
    <location>
        <begin position="3"/>
        <end position="288"/>
    </location>
</feature>
<feature type="binding site" evidence="5 6">
    <location>
        <position position="189"/>
    </location>
    <ligand>
        <name>Zn(2+)</name>
        <dbReference type="ChEBI" id="CHEBI:29105"/>
    </ligand>
</feature>
<evidence type="ECO:0000313" key="8">
    <source>
        <dbReference type="EMBL" id="GAA4980427.1"/>
    </source>
</evidence>
<dbReference type="PANTHER" id="PTHR11085">
    <property type="entry name" value="NAD-DEPENDENT PROTEIN DEACYLASE SIRTUIN-5, MITOCHONDRIAL-RELATED"/>
    <property type="match status" value="1"/>
</dbReference>
<feature type="binding site" evidence="5 6">
    <location>
        <position position="192"/>
    </location>
    <ligand>
        <name>Zn(2+)</name>
        <dbReference type="ChEBI" id="CHEBI:29105"/>
    </ligand>
</feature>
<dbReference type="InterPro" id="IPR050134">
    <property type="entry name" value="NAD-dep_sirtuin_deacylases"/>
</dbReference>
<protein>
    <recommendedName>
        <fullName evidence="5">NAD-dependent protein deacetylase</fullName>
        <ecNumber evidence="5">2.3.1.286</ecNumber>
    </recommendedName>
    <alternativeName>
        <fullName evidence="5">Regulatory protein SIR2 homolog</fullName>
    </alternativeName>
</protein>
<keyword evidence="4 5" id="KW-0520">NAD</keyword>
<comment type="subcellular location">
    <subcellularLocation>
        <location evidence="5">Cytoplasm</location>
    </subcellularLocation>
</comment>
<feature type="binding site" evidence="5">
    <location>
        <begin position="230"/>
        <end position="232"/>
    </location>
    <ligand>
        <name>NAD(+)</name>
        <dbReference type="ChEBI" id="CHEBI:57540"/>
    </ligand>
</feature>
<evidence type="ECO:0000256" key="1">
    <source>
        <dbReference type="ARBA" id="ARBA00022679"/>
    </source>
</evidence>
<evidence type="ECO:0000256" key="4">
    <source>
        <dbReference type="ARBA" id="ARBA00023027"/>
    </source>
</evidence>
<comment type="catalytic activity">
    <reaction evidence="5">
        <text>N(6)-acetyl-L-lysyl-[protein] + NAD(+) + H2O = 2''-O-acetyl-ADP-D-ribose + nicotinamide + L-lysyl-[protein]</text>
        <dbReference type="Rhea" id="RHEA:43636"/>
        <dbReference type="Rhea" id="RHEA-COMP:9752"/>
        <dbReference type="Rhea" id="RHEA-COMP:10731"/>
        <dbReference type="ChEBI" id="CHEBI:15377"/>
        <dbReference type="ChEBI" id="CHEBI:17154"/>
        <dbReference type="ChEBI" id="CHEBI:29969"/>
        <dbReference type="ChEBI" id="CHEBI:57540"/>
        <dbReference type="ChEBI" id="CHEBI:61930"/>
        <dbReference type="ChEBI" id="CHEBI:83767"/>
        <dbReference type="EC" id="2.3.1.286"/>
    </reaction>
</comment>
<keyword evidence="1 5" id="KW-0808">Transferase</keyword>
<keyword evidence="2 5" id="KW-0479">Metal-binding</keyword>
<evidence type="ECO:0000256" key="6">
    <source>
        <dbReference type="PROSITE-ProRule" id="PRU00236"/>
    </source>
</evidence>
<dbReference type="EMBL" id="BAABIL010000303">
    <property type="protein sequence ID" value="GAA4980427.1"/>
    <property type="molecule type" value="Genomic_DNA"/>
</dbReference>
<evidence type="ECO:0000256" key="3">
    <source>
        <dbReference type="ARBA" id="ARBA00022833"/>
    </source>
</evidence>
<comment type="cofactor">
    <cofactor evidence="5">
        <name>Zn(2+)</name>
        <dbReference type="ChEBI" id="CHEBI:29105"/>
    </cofactor>
    <text evidence="5">Binds 1 zinc ion per subunit.</text>
</comment>
<reference evidence="9" key="1">
    <citation type="journal article" date="2019" name="Int. J. Syst. Evol. Microbiol.">
        <title>The Global Catalogue of Microorganisms (GCM) 10K type strain sequencing project: providing services to taxonomists for standard genome sequencing and annotation.</title>
        <authorList>
            <consortium name="The Broad Institute Genomics Platform"/>
            <consortium name="The Broad Institute Genome Sequencing Center for Infectious Disease"/>
            <person name="Wu L."/>
            <person name="Ma J."/>
        </authorList>
    </citation>
    <scope>NUCLEOTIDE SEQUENCE [LARGE SCALE GENOMIC DNA]</scope>
    <source>
        <strain evidence="9">JCM 18126</strain>
    </source>
</reference>
<dbReference type="HAMAP" id="MF_01967">
    <property type="entry name" value="Sirtuin_ClassII"/>
    <property type="match status" value="1"/>
</dbReference>
<evidence type="ECO:0000256" key="5">
    <source>
        <dbReference type="HAMAP-Rule" id="MF_01967"/>
    </source>
</evidence>
<feature type="binding site" evidence="5">
    <location>
        <begin position="256"/>
        <end position="258"/>
    </location>
    <ligand>
        <name>NAD(+)</name>
        <dbReference type="ChEBI" id="CHEBI:57540"/>
    </ligand>
</feature>
<dbReference type="Pfam" id="PF02146">
    <property type="entry name" value="SIR2"/>
    <property type="match status" value="1"/>
</dbReference>
<feature type="binding site" evidence="5">
    <location>
        <begin position="31"/>
        <end position="51"/>
    </location>
    <ligand>
        <name>NAD(+)</name>
        <dbReference type="ChEBI" id="CHEBI:57540"/>
    </ligand>
</feature>
<keyword evidence="5" id="KW-0963">Cytoplasm</keyword>
<evidence type="ECO:0000259" key="7">
    <source>
        <dbReference type="PROSITE" id="PS50305"/>
    </source>
</evidence>
<dbReference type="NCBIfam" id="NF003738">
    <property type="entry name" value="PRK05333.1"/>
    <property type="match status" value="1"/>
</dbReference>
<comment type="caution">
    <text evidence="8">The sequence shown here is derived from an EMBL/GenBank/DDBJ whole genome shotgun (WGS) entry which is preliminary data.</text>
</comment>
<dbReference type="InterPro" id="IPR003000">
    <property type="entry name" value="Sirtuin"/>
</dbReference>
<keyword evidence="9" id="KW-1185">Reference proteome</keyword>
<organism evidence="8 9">
    <name type="scientific">Kineococcus glutinatus</name>
    <dbReference type="NCBI Taxonomy" id="1070872"/>
    <lineage>
        <taxon>Bacteria</taxon>
        <taxon>Bacillati</taxon>
        <taxon>Actinomycetota</taxon>
        <taxon>Actinomycetes</taxon>
        <taxon>Kineosporiales</taxon>
        <taxon>Kineosporiaceae</taxon>
        <taxon>Kineococcus</taxon>
    </lineage>
</organism>
<feature type="binding site" evidence="5 6">
    <location>
        <position position="135"/>
    </location>
    <ligand>
        <name>Zn(2+)</name>
        <dbReference type="ChEBI" id="CHEBI:29105"/>
    </ligand>
</feature>
<comment type="similarity">
    <text evidence="5">Belongs to the sirtuin family. Class II subfamily.</text>
</comment>
<feature type="active site" description="Proton acceptor" evidence="5 6">
    <location>
        <position position="127"/>
    </location>
</feature>
<feature type="binding site" evidence="5">
    <location>
        <begin position="109"/>
        <end position="112"/>
    </location>
    <ligand>
        <name>NAD(+)</name>
        <dbReference type="ChEBI" id="CHEBI:57540"/>
    </ligand>
</feature>
<dbReference type="Gene3D" id="3.40.50.1220">
    <property type="entry name" value="TPP-binding domain"/>
    <property type="match status" value="1"/>
</dbReference>
<comment type="function">
    <text evidence="5">NAD-dependent protein deacetylase which modulates the activities of several enzymes which are inactive in their acetylated form.</text>
</comment>
<dbReference type="Proteomes" id="UP001501195">
    <property type="component" value="Unassembled WGS sequence"/>
</dbReference>
<evidence type="ECO:0000313" key="9">
    <source>
        <dbReference type="Proteomes" id="UP001501195"/>
    </source>
</evidence>
<sequence>MTTEPALRAAPDALAALHDLVAAGGVVVLSGAGLSTDSGIPDYRGPNGSLQRHTPMTYQEFTGSADGRLRYWARSHVGWGRFRRAEPNAGHRALAALETAGLLDGTVTQNVDGLHTAAGARRVVELHGNLDRVVCLACGDVSARDELAARLREANPAFDARLAELAVVNPDGDADLTAEQVAGFRMVPCRRCGADALKADVVFFGENVPRERVDDSYALVEAARCLLVVGSSLTVMSGYRFVLHAAKRGTPVAIVNLGPTRGDGKADVRVDAPLGEVLPALAAGLAGA</sequence>
<proteinExistence type="inferred from homology"/>
<dbReference type="Gene3D" id="3.30.1600.10">
    <property type="entry name" value="SIR2/SIRT2 'Small Domain"/>
    <property type="match status" value="1"/>
</dbReference>
<dbReference type="PANTHER" id="PTHR11085:SF10">
    <property type="entry name" value="NAD-DEPENDENT PROTEIN DEACYLASE SIRTUIN-5, MITOCHONDRIAL-RELATED"/>
    <property type="match status" value="1"/>
</dbReference>
<dbReference type="InterPro" id="IPR026590">
    <property type="entry name" value="Ssirtuin_cat_dom"/>
</dbReference>
<feature type="binding site" evidence="5 6">
    <location>
        <position position="138"/>
    </location>
    <ligand>
        <name>Zn(2+)</name>
        <dbReference type="ChEBI" id="CHEBI:29105"/>
    </ligand>
</feature>